<keyword evidence="1" id="KW-0472">Membrane</keyword>
<dbReference type="EMBL" id="LYBW01000058">
    <property type="protein sequence ID" value="ODR90629.1"/>
    <property type="molecule type" value="Genomic_DNA"/>
</dbReference>
<dbReference type="AlphaFoldDB" id="A0A1E3VAK8"/>
<dbReference type="RefSeq" id="WP_069459208.1">
    <property type="nucleotide sequence ID" value="NZ_LYBW01000058.1"/>
</dbReference>
<dbReference type="STRING" id="1752398.A8M32_15025"/>
<proteinExistence type="predicted"/>
<keyword evidence="1" id="KW-0812">Transmembrane</keyword>
<comment type="caution">
    <text evidence="2">The sequence shown here is derived from an EMBL/GenBank/DDBJ whole genome shotgun (WGS) entry which is preliminary data.</text>
</comment>
<dbReference type="OrthoDB" id="7869382at2"/>
<keyword evidence="3" id="KW-1185">Reference proteome</keyword>
<gene>
    <name evidence="2" type="ORF">A8M32_15025</name>
</gene>
<keyword evidence="1" id="KW-1133">Transmembrane helix</keyword>
<name>A0A1E3VAK8_9HYPH</name>
<evidence type="ECO:0008006" key="4">
    <source>
        <dbReference type="Google" id="ProtNLM"/>
    </source>
</evidence>
<evidence type="ECO:0000313" key="2">
    <source>
        <dbReference type="EMBL" id="ODR90629.1"/>
    </source>
</evidence>
<protein>
    <recommendedName>
        <fullName evidence="4">Fimbrial protein</fullName>
    </recommendedName>
</protein>
<evidence type="ECO:0000313" key="3">
    <source>
        <dbReference type="Proteomes" id="UP000094342"/>
    </source>
</evidence>
<accession>A0A1E3VAK8</accession>
<dbReference type="Proteomes" id="UP000094342">
    <property type="component" value="Unassembled WGS sequence"/>
</dbReference>
<sequence>MTAIEPDDELEEKPLDPAMENVRRKMVRLQLVSAGVMLIMLMAVLGTIVYKLTRADGGAATAQGAASAPADAPVNAIAALPAGFSVSDVALSGSQLLFYGSLPGAEPRAIVFDIRAGRIVADVTVRTN</sequence>
<feature type="transmembrane region" description="Helical" evidence="1">
    <location>
        <begin position="29"/>
        <end position="50"/>
    </location>
</feature>
<evidence type="ECO:0000256" key="1">
    <source>
        <dbReference type="SAM" id="Phobius"/>
    </source>
</evidence>
<reference evidence="3" key="1">
    <citation type="submission" date="2016-05" db="EMBL/GenBank/DDBJ databases">
        <authorList>
            <person name="Li Y."/>
        </authorList>
    </citation>
    <scope>NUCLEOTIDE SEQUENCE [LARGE SCALE GENOMIC DNA]</scope>
    <source>
        <strain evidence="3">YIC4027</strain>
    </source>
</reference>
<organism evidence="2 3">
    <name type="scientific">Sinorhizobium alkalisoli</name>
    <dbReference type="NCBI Taxonomy" id="1752398"/>
    <lineage>
        <taxon>Bacteria</taxon>
        <taxon>Pseudomonadati</taxon>
        <taxon>Pseudomonadota</taxon>
        <taxon>Alphaproteobacteria</taxon>
        <taxon>Hyphomicrobiales</taxon>
        <taxon>Rhizobiaceae</taxon>
        <taxon>Sinorhizobium/Ensifer group</taxon>
        <taxon>Sinorhizobium</taxon>
    </lineage>
</organism>